<dbReference type="InterPro" id="IPR001810">
    <property type="entry name" value="F-box_dom"/>
</dbReference>
<feature type="domain" description="F-box" evidence="1">
    <location>
        <begin position="1"/>
        <end position="45"/>
    </location>
</feature>
<name>A0A8H7SAZ5_9FUNG</name>
<evidence type="ECO:0000259" key="1">
    <source>
        <dbReference type="PROSITE" id="PS50181"/>
    </source>
</evidence>
<dbReference type="Proteomes" id="UP000646827">
    <property type="component" value="Unassembled WGS sequence"/>
</dbReference>
<proteinExistence type="predicted"/>
<dbReference type="InterPro" id="IPR032675">
    <property type="entry name" value="LRR_dom_sf"/>
</dbReference>
<dbReference type="PROSITE" id="PS50181">
    <property type="entry name" value="FBOX"/>
    <property type="match status" value="1"/>
</dbReference>
<accession>A0A8H7SAZ5</accession>
<protein>
    <recommendedName>
        <fullName evidence="1">F-box domain-containing protein</fullName>
    </recommendedName>
</protein>
<dbReference type="Gene3D" id="3.80.10.10">
    <property type="entry name" value="Ribonuclease Inhibitor"/>
    <property type="match status" value="2"/>
</dbReference>
<keyword evidence="3" id="KW-1185">Reference proteome</keyword>
<dbReference type="OrthoDB" id="10257471at2759"/>
<evidence type="ECO:0000313" key="3">
    <source>
        <dbReference type="Proteomes" id="UP000646827"/>
    </source>
</evidence>
<dbReference type="GO" id="GO:0019005">
    <property type="term" value="C:SCF ubiquitin ligase complex"/>
    <property type="evidence" value="ECO:0007669"/>
    <property type="project" value="TreeGrafter"/>
</dbReference>
<dbReference type="GO" id="GO:0031146">
    <property type="term" value="P:SCF-dependent proteasomal ubiquitin-dependent protein catabolic process"/>
    <property type="evidence" value="ECO:0007669"/>
    <property type="project" value="TreeGrafter"/>
</dbReference>
<gene>
    <name evidence="2" type="ORF">INT45_005589</name>
</gene>
<dbReference type="InterPro" id="IPR036047">
    <property type="entry name" value="F-box-like_dom_sf"/>
</dbReference>
<evidence type="ECO:0000313" key="2">
    <source>
        <dbReference type="EMBL" id="KAG2225345.1"/>
    </source>
</evidence>
<sequence length="498" mass="57733">MKLRDLPPEILSLTLQTLQQSDLYQCIFVNQRFNAAAIQHLWRTPVIHNHQRFKLFIKCLRSNKKPVGSWVRHFRITWGGGGSNTATAATSTFNGVEHHHHREQQQEQRQQRRRLQQDYYFDDDDCLLLLPYVPQLEEFAVQNSDRLTDRSICMIPTYCSQLEILYLKRADITYRSAHHLGRGCKQLRKLTFDHCLKLQPMTLLPFADCPLEYLDLSGCKWINVEDTAYDIRAFKRLRHLDIICSDKTVMMNDFLSTLASKRPSSTIVPPSSSFSSDIYLRHRQNSNSNNNYDMIMNNDDDNMVVPELVSFSMTGCNEIKDMAAIQFIEAHPHLEYLTMMACGITDATLDAIRRYLPRLIYLDISFCHSVSMSGVRRLIRGSRLQMIGLKACGLRKFQFPEVPCRRSDLLRQTQVDIFNEAEIDLIRNYPDALPEPIFSQLSEEEIQQQGEQTDDNDNDEQQDEQMMQIDPIDVENSDEDQVAAVYALIHQSLEANIL</sequence>
<organism evidence="2 3">
    <name type="scientific">Circinella minor</name>
    <dbReference type="NCBI Taxonomy" id="1195481"/>
    <lineage>
        <taxon>Eukaryota</taxon>
        <taxon>Fungi</taxon>
        <taxon>Fungi incertae sedis</taxon>
        <taxon>Mucoromycota</taxon>
        <taxon>Mucoromycotina</taxon>
        <taxon>Mucoromycetes</taxon>
        <taxon>Mucorales</taxon>
        <taxon>Lichtheimiaceae</taxon>
        <taxon>Circinella</taxon>
    </lineage>
</organism>
<dbReference type="SUPFAM" id="SSF81383">
    <property type="entry name" value="F-box domain"/>
    <property type="match status" value="1"/>
</dbReference>
<dbReference type="SUPFAM" id="SSF52047">
    <property type="entry name" value="RNI-like"/>
    <property type="match status" value="1"/>
</dbReference>
<reference evidence="2 3" key="1">
    <citation type="submission" date="2020-12" db="EMBL/GenBank/DDBJ databases">
        <title>Metabolic potential, ecology and presence of endohyphal bacteria is reflected in genomic diversity of Mucoromycotina.</title>
        <authorList>
            <person name="Muszewska A."/>
            <person name="Okrasinska A."/>
            <person name="Steczkiewicz K."/>
            <person name="Drgas O."/>
            <person name="Orlowska M."/>
            <person name="Perlinska-Lenart U."/>
            <person name="Aleksandrzak-Piekarczyk T."/>
            <person name="Szatraj K."/>
            <person name="Zielenkiewicz U."/>
            <person name="Pilsyk S."/>
            <person name="Malc E."/>
            <person name="Mieczkowski P."/>
            <person name="Kruszewska J.S."/>
            <person name="Biernat P."/>
            <person name="Pawlowska J."/>
        </authorList>
    </citation>
    <scope>NUCLEOTIDE SEQUENCE [LARGE SCALE GENOMIC DNA]</scope>
    <source>
        <strain evidence="2 3">CBS 142.35</strain>
    </source>
</reference>
<dbReference type="PANTHER" id="PTHR13318">
    <property type="entry name" value="PARTNER OF PAIRED, ISOFORM B-RELATED"/>
    <property type="match status" value="1"/>
</dbReference>
<comment type="caution">
    <text evidence="2">The sequence shown here is derived from an EMBL/GenBank/DDBJ whole genome shotgun (WGS) entry which is preliminary data.</text>
</comment>
<dbReference type="AlphaFoldDB" id="A0A8H7SAZ5"/>
<dbReference type="EMBL" id="JAEPRB010000029">
    <property type="protein sequence ID" value="KAG2225345.1"/>
    <property type="molecule type" value="Genomic_DNA"/>
</dbReference>